<evidence type="ECO:0000313" key="10">
    <source>
        <dbReference type="Proteomes" id="UP001497392"/>
    </source>
</evidence>
<keyword evidence="4 5" id="KW-0175">Coiled coil</keyword>
<dbReference type="Pfam" id="PF04091">
    <property type="entry name" value="Sec15_C"/>
    <property type="match status" value="1"/>
</dbReference>
<dbReference type="EMBL" id="CAXHTA020000008">
    <property type="protein sequence ID" value="CAL5223150.1"/>
    <property type="molecule type" value="Genomic_DNA"/>
</dbReference>
<feature type="region of interest" description="Disordered" evidence="6">
    <location>
        <begin position="42"/>
        <end position="99"/>
    </location>
</feature>
<dbReference type="InterPro" id="IPR048359">
    <property type="entry name" value="EXOC6_Sec15_N"/>
</dbReference>
<dbReference type="InterPro" id="IPR042044">
    <property type="entry name" value="EXOC6PINT-1/Sec15/Tip20_C_dom2"/>
</dbReference>
<feature type="domain" description="Exocyst complex subunit EXOC6/Sec15 C-terminal" evidence="7">
    <location>
        <begin position="608"/>
        <end position="914"/>
    </location>
</feature>
<accession>A0ABP1FT90</accession>
<feature type="compositionally biased region" description="Basic and acidic residues" evidence="6">
    <location>
        <begin position="226"/>
        <end position="235"/>
    </location>
</feature>
<evidence type="ECO:0000256" key="6">
    <source>
        <dbReference type="SAM" id="MobiDB-lite"/>
    </source>
</evidence>
<evidence type="ECO:0000256" key="4">
    <source>
        <dbReference type="ARBA" id="ARBA00023054"/>
    </source>
</evidence>
<feature type="region of interest" description="Disordered" evidence="6">
    <location>
        <begin position="226"/>
        <end position="258"/>
    </location>
</feature>
<evidence type="ECO:0000313" key="9">
    <source>
        <dbReference type="EMBL" id="CAL5223150.1"/>
    </source>
</evidence>
<name>A0ABP1FT90_9CHLO</name>
<feature type="compositionally biased region" description="Polar residues" evidence="6">
    <location>
        <begin position="239"/>
        <end position="256"/>
    </location>
</feature>
<feature type="domain" description="Exocyst complex component EXOC6/Sec15 N-terminal" evidence="8">
    <location>
        <begin position="108"/>
        <end position="223"/>
    </location>
</feature>
<feature type="compositionally biased region" description="Acidic residues" evidence="6">
    <location>
        <begin position="62"/>
        <end position="80"/>
    </location>
</feature>
<feature type="coiled-coil region" evidence="5">
    <location>
        <begin position="130"/>
        <end position="157"/>
    </location>
</feature>
<comment type="caution">
    <text evidence="9">The sequence shown here is derived from an EMBL/GenBank/DDBJ whole genome shotgun (WGS) entry which is preliminary data.</text>
</comment>
<evidence type="ECO:0000259" key="8">
    <source>
        <dbReference type="Pfam" id="PF20651"/>
    </source>
</evidence>
<sequence length="961" mass="105265">MLKAADDGLGSLSIREVVESALEQEDIMPVVRLVFDAPASADNAAQNGKEAPEAPDSGSEGDKDEDNSEASEDEDNEDEFEGAKSRRQRKKDSKEAEDSKVQLVLKMLQQVSEEQVEEIGSVCRSNVDEIASSMQHLDDMQASVDELRERMAQAHGDHQEAGESLIKLLEMLQEATRVQAAIKESRQGVEVAIRLLQMTAAAGHFLQENRLYKSFRLLQRVKEALPGPKEEEDHHSRLHMSSTRSSLPRTISSKGNSALMREPTKLAGAQADKTTTTPNANLGNLQNFLRERVADLTKALEAKASADFHDWLVSVRAEARTVGLRVLRRAAAERAREEAAAKERRLVTAQLHHLGEASQAPIAATISKGSLTVEHLSLDPKANPAATEILKQPVQDTEKSLLGSINMTLLLRCTQVHGCLGKLPEFQESYQRNRRLQLNSDLAPPAHFLEGYQDFIAQLTGFFIIEDRVQRRCVDLCAGAQADAGWETAVAVLKTVLNIALDTVASPSVMLRLKDFVLLVCSALGVCGYHVVPVQEILMAGRTKHQELLCHQLSSQLQSQLAPPADPDRAAAWASHESLLLRMEVKDQAVARELAGLGLPLLMHPGDTPDPPFDTPFSGVVHFLAKLTRGFVDDCIAYLAGLVSTAEVLPVVRQQRDKMLTRVVIGALQHTLDALGIRDFSKAMQAVTDAWALAQTMPALDEYTVLRVRGGELKERSGQRSPRRDQRAHALAAGAAPGVSALAAAWQTLQENAERMAVKVLAGQASSILSQARAAAWLPELPPKGNAPVSPYIAEILQYLDNAFSTSARMMPTESHHSVAQAVMMFIGDAVLDLLLDASIPAYNLYALQRLNSDVLQLKAFADASGIPHMAEGLEEPESFCRLMVTNTIEDLLDPVRRAQIPSGFNYKRLVLILAKYREIGDKASYMGSHTVMKSKQPESYVKKRQIDKVIKGIKNLADNA</sequence>
<dbReference type="InterPro" id="IPR042045">
    <property type="entry name" value="EXOC6/Sec15_C_dom1"/>
</dbReference>
<comment type="similarity">
    <text evidence="1">Belongs to the SEC15 family.</text>
</comment>
<evidence type="ECO:0000259" key="7">
    <source>
        <dbReference type="Pfam" id="PF04091"/>
    </source>
</evidence>
<dbReference type="Proteomes" id="UP001497392">
    <property type="component" value="Unassembled WGS sequence"/>
</dbReference>
<dbReference type="PANTHER" id="PTHR12702">
    <property type="entry name" value="SEC15"/>
    <property type="match status" value="1"/>
</dbReference>
<evidence type="ECO:0000256" key="2">
    <source>
        <dbReference type="ARBA" id="ARBA00022448"/>
    </source>
</evidence>
<dbReference type="Gene3D" id="1.20.58.670">
    <property type="entry name" value="Dsl1p vesicle tethering complex, Tip20p subunit, domain D"/>
    <property type="match status" value="1"/>
</dbReference>
<evidence type="ECO:0000256" key="5">
    <source>
        <dbReference type="SAM" id="Coils"/>
    </source>
</evidence>
<dbReference type="InterPro" id="IPR007225">
    <property type="entry name" value="EXOC6/Sec15"/>
</dbReference>
<evidence type="ECO:0000256" key="3">
    <source>
        <dbReference type="ARBA" id="ARBA00022483"/>
    </source>
</evidence>
<keyword evidence="2" id="KW-0813">Transport</keyword>
<dbReference type="Gene3D" id="1.10.357.30">
    <property type="entry name" value="Exocyst complex subunit Sec15 C-terminal domain, N-terminal subdomain"/>
    <property type="match status" value="1"/>
</dbReference>
<protein>
    <submittedName>
        <fullName evidence="9">G5617 protein</fullName>
    </submittedName>
</protein>
<dbReference type="PANTHER" id="PTHR12702:SF0">
    <property type="entry name" value="EXOCYST COMPLEX COMPONENT 6"/>
    <property type="match status" value="1"/>
</dbReference>
<gene>
    <name evidence="9" type="primary">g5617</name>
    <name evidence="9" type="ORF">VP750_LOCUS4809</name>
</gene>
<organism evidence="9 10">
    <name type="scientific">Coccomyxa viridis</name>
    <dbReference type="NCBI Taxonomy" id="1274662"/>
    <lineage>
        <taxon>Eukaryota</taxon>
        <taxon>Viridiplantae</taxon>
        <taxon>Chlorophyta</taxon>
        <taxon>core chlorophytes</taxon>
        <taxon>Trebouxiophyceae</taxon>
        <taxon>Trebouxiophyceae incertae sedis</taxon>
        <taxon>Coccomyxaceae</taxon>
        <taxon>Coccomyxa</taxon>
    </lineage>
</organism>
<dbReference type="InterPro" id="IPR046361">
    <property type="entry name" value="EXOC6/Sec15_C"/>
</dbReference>
<reference evidence="9 10" key="1">
    <citation type="submission" date="2024-06" db="EMBL/GenBank/DDBJ databases">
        <authorList>
            <person name="Kraege A."/>
            <person name="Thomma B."/>
        </authorList>
    </citation>
    <scope>NUCLEOTIDE SEQUENCE [LARGE SCALE GENOMIC DNA]</scope>
</reference>
<keyword evidence="3" id="KW-0268">Exocytosis</keyword>
<evidence type="ECO:0000256" key="1">
    <source>
        <dbReference type="ARBA" id="ARBA00007944"/>
    </source>
</evidence>
<dbReference type="Pfam" id="PF20651">
    <property type="entry name" value="EXOC6_Sec15_N"/>
    <property type="match status" value="1"/>
</dbReference>
<proteinExistence type="inferred from homology"/>
<keyword evidence="10" id="KW-1185">Reference proteome</keyword>